<evidence type="ECO:0000313" key="1">
    <source>
        <dbReference type="EMBL" id="SEM33022.1"/>
    </source>
</evidence>
<evidence type="ECO:0000313" key="2">
    <source>
        <dbReference type="Proteomes" id="UP000198984"/>
    </source>
</evidence>
<dbReference type="PROSITE" id="PS51257">
    <property type="entry name" value="PROKAR_LIPOPROTEIN"/>
    <property type="match status" value="1"/>
</dbReference>
<dbReference type="EMBL" id="FOBB01000004">
    <property type="protein sequence ID" value="SEM33022.1"/>
    <property type="molecule type" value="Genomic_DNA"/>
</dbReference>
<keyword evidence="2" id="KW-1185">Reference proteome</keyword>
<dbReference type="STRING" id="573321.SAMN04488505_10473"/>
<protein>
    <submittedName>
        <fullName evidence="1">Uncharacterized protein</fullName>
    </submittedName>
</protein>
<dbReference type="RefSeq" id="WP_089914469.1">
    <property type="nucleotide sequence ID" value="NZ_FOBB01000004.1"/>
</dbReference>
<dbReference type="AlphaFoldDB" id="A0A1H7XGJ1"/>
<dbReference type="OrthoDB" id="9819843at2"/>
<reference evidence="1 2" key="1">
    <citation type="submission" date="2016-10" db="EMBL/GenBank/DDBJ databases">
        <authorList>
            <person name="de Groot N.N."/>
        </authorList>
    </citation>
    <scope>NUCLEOTIDE SEQUENCE [LARGE SCALE GENOMIC DNA]</scope>
    <source>
        <strain evidence="1 2">DSM 21039</strain>
    </source>
</reference>
<gene>
    <name evidence="1" type="ORF">SAMN04488505_10473</name>
</gene>
<accession>A0A1H7XGJ1</accession>
<organism evidence="1 2">
    <name type="scientific">Chitinophaga rupis</name>
    <dbReference type="NCBI Taxonomy" id="573321"/>
    <lineage>
        <taxon>Bacteria</taxon>
        <taxon>Pseudomonadati</taxon>
        <taxon>Bacteroidota</taxon>
        <taxon>Chitinophagia</taxon>
        <taxon>Chitinophagales</taxon>
        <taxon>Chitinophagaceae</taxon>
        <taxon>Chitinophaga</taxon>
    </lineage>
</organism>
<dbReference type="Proteomes" id="UP000198984">
    <property type="component" value="Unassembled WGS sequence"/>
</dbReference>
<proteinExistence type="predicted"/>
<name>A0A1H7XGJ1_9BACT</name>
<sequence>MKTLPRAVYVKNLLTLFLFVLLTGSCQRDIKDAAPSAQPVSLSDKLTQLIKESGHSVYIPVNKSVPGILMDARGNEIKTNRTAKLLTTPDEICDDPSLAVVGPHTLNGVNHTLYDCQNIKHSLTVDWTIRSSFDLVNANPATPSQISKGRLRIKSGTTITFQDLNIPLTALTYTGDDPNEPGVKLYHLVYTKNNIDHQYLSPGAFTAIEVSVVVYSDCTAPYSTYFITTPYVAAFAPSIGLNPCERVDQVYINPATSQSPPPSVNDCGSIAGSYVVGSPGPCQNNTPNMASQVQVKKTGDPDANYRNIQTKLPGTTTYSTDGYVYYWEIRYIKQLQDYVPNATNFPASFTFRWRNVDGTGANTCFGPWANPVNYTISDF</sequence>